<protein>
    <recommendedName>
        <fullName evidence="9">Multidrug-efflux transporter</fullName>
    </recommendedName>
</protein>
<comment type="caution">
    <text evidence="11">The sequence shown here is derived from an EMBL/GenBank/DDBJ whole genome shotgun (WGS) entry which is preliminary data.</text>
</comment>
<evidence type="ECO:0000256" key="4">
    <source>
        <dbReference type="ARBA" id="ARBA00022475"/>
    </source>
</evidence>
<keyword evidence="12" id="KW-1185">Reference proteome</keyword>
<dbReference type="GO" id="GO:0042910">
    <property type="term" value="F:xenobiotic transmembrane transporter activity"/>
    <property type="evidence" value="ECO:0007669"/>
    <property type="project" value="InterPro"/>
</dbReference>
<evidence type="ECO:0000256" key="1">
    <source>
        <dbReference type="ARBA" id="ARBA00004651"/>
    </source>
</evidence>
<evidence type="ECO:0000313" key="12">
    <source>
        <dbReference type="Proteomes" id="UP000243525"/>
    </source>
</evidence>
<evidence type="ECO:0000256" key="3">
    <source>
        <dbReference type="ARBA" id="ARBA00022449"/>
    </source>
</evidence>
<evidence type="ECO:0000256" key="9">
    <source>
        <dbReference type="ARBA" id="ARBA00031636"/>
    </source>
</evidence>
<dbReference type="InterPro" id="IPR002528">
    <property type="entry name" value="MATE_fam"/>
</dbReference>
<feature type="transmembrane region" description="Helical" evidence="10">
    <location>
        <begin position="16"/>
        <end position="33"/>
    </location>
</feature>
<keyword evidence="7" id="KW-0406">Ion transport</keyword>
<evidence type="ECO:0000256" key="10">
    <source>
        <dbReference type="SAM" id="Phobius"/>
    </source>
</evidence>
<feature type="transmembrane region" description="Helical" evidence="10">
    <location>
        <begin position="53"/>
        <end position="74"/>
    </location>
</feature>
<proteinExistence type="predicted"/>
<dbReference type="RefSeq" id="WP_170111377.1">
    <property type="nucleotide sequence ID" value="NZ_OY782574.1"/>
</dbReference>
<dbReference type="EMBL" id="QAAD01000011">
    <property type="protein sequence ID" value="PTN08027.1"/>
    <property type="molecule type" value="Genomic_DNA"/>
</dbReference>
<feature type="transmembrane region" description="Helical" evidence="10">
    <location>
        <begin position="416"/>
        <end position="435"/>
    </location>
</feature>
<keyword evidence="6 10" id="KW-1133">Transmembrane helix</keyword>
<keyword evidence="4" id="KW-1003">Cell membrane</keyword>
<dbReference type="Pfam" id="PF01554">
    <property type="entry name" value="MatE"/>
    <property type="match status" value="2"/>
</dbReference>
<name>A0A2T5C0F2_9BACT</name>
<reference evidence="11 12" key="1">
    <citation type="submission" date="2018-04" db="EMBL/GenBank/DDBJ databases">
        <title>Genomic Encyclopedia of Archaeal and Bacterial Type Strains, Phase II (KMG-II): from individual species to whole genera.</title>
        <authorList>
            <person name="Goeker M."/>
        </authorList>
    </citation>
    <scope>NUCLEOTIDE SEQUENCE [LARGE SCALE GENOMIC DNA]</scope>
    <source>
        <strain evidence="11 12">DSM 28823</strain>
    </source>
</reference>
<gene>
    <name evidence="11" type="ORF">C8N47_11167</name>
</gene>
<evidence type="ECO:0000256" key="7">
    <source>
        <dbReference type="ARBA" id="ARBA00023065"/>
    </source>
</evidence>
<dbReference type="PIRSF" id="PIRSF006603">
    <property type="entry name" value="DinF"/>
    <property type="match status" value="1"/>
</dbReference>
<feature type="transmembrane region" description="Helical" evidence="10">
    <location>
        <begin position="390"/>
        <end position="410"/>
    </location>
</feature>
<dbReference type="Proteomes" id="UP000243525">
    <property type="component" value="Unassembled WGS sequence"/>
</dbReference>
<feature type="transmembrane region" description="Helical" evidence="10">
    <location>
        <begin position="351"/>
        <end position="378"/>
    </location>
</feature>
<keyword evidence="3" id="KW-0050">Antiport</keyword>
<evidence type="ECO:0000256" key="5">
    <source>
        <dbReference type="ARBA" id="ARBA00022692"/>
    </source>
</evidence>
<evidence type="ECO:0000256" key="6">
    <source>
        <dbReference type="ARBA" id="ARBA00022989"/>
    </source>
</evidence>
<keyword evidence="8 10" id="KW-0472">Membrane</keyword>
<accession>A0A2T5C0F2</accession>
<dbReference type="PANTHER" id="PTHR43298:SF2">
    <property type="entry name" value="FMN_FAD EXPORTER YEEO-RELATED"/>
    <property type="match status" value="1"/>
</dbReference>
<comment type="subcellular location">
    <subcellularLocation>
        <location evidence="1">Cell membrane</location>
        <topology evidence="1">Multi-pass membrane protein</topology>
    </subcellularLocation>
</comment>
<feature type="transmembrane region" description="Helical" evidence="10">
    <location>
        <begin position="273"/>
        <end position="299"/>
    </location>
</feature>
<dbReference type="GO" id="GO:0005886">
    <property type="term" value="C:plasma membrane"/>
    <property type="evidence" value="ECO:0007669"/>
    <property type="project" value="UniProtKB-SubCell"/>
</dbReference>
<feature type="transmembrane region" description="Helical" evidence="10">
    <location>
        <begin position="160"/>
        <end position="180"/>
    </location>
</feature>
<dbReference type="GO" id="GO:0015297">
    <property type="term" value="F:antiporter activity"/>
    <property type="evidence" value="ECO:0007669"/>
    <property type="project" value="UniProtKB-KW"/>
</dbReference>
<dbReference type="InterPro" id="IPR048279">
    <property type="entry name" value="MdtK-like"/>
</dbReference>
<feature type="transmembrane region" description="Helical" evidence="10">
    <location>
        <begin position="186"/>
        <end position="212"/>
    </location>
</feature>
<feature type="transmembrane region" description="Helical" evidence="10">
    <location>
        <begin position="94"/>
        <end position="116"/>
    </location>
</feature>
<dbReference type="InterPro" id="IPR050222">
    <property type="entry name" value="MATE_MdtK"/>
</dbReference>
<dbReference type="PANTHER" id="PTHR43298">
    <property type="entry name" value="MULTIDRUG RESISTANCE PROTEIN NORM-RELATED"/>
    <property type="match status" value="1"/>
</dbReference>
<feature type="transmembrane region" description="Helical" evidence="10">
    <location>
        <begin position="239"/>
        <end position="267"/>
    </location>
</feature>
<keyword evidence="2" id="KW-0813">Transport</keyword>
<evidence type="ECO:0000256" key="2">
    <source>
        <dbReference type="ARBA" id="ARBA00022448"/>
    </source>
</evidence>
<evidence type="ECO:0000313" key="11">
    <source>
        <dbReference type="EMBL" id="PTN08027.1"/>
    </source>
</evidence>
<keyword evidence="5 10" id="KW-0812">Transmembrane</keyword>
<dbReference type="GO" id="GO:0006811">
    <property type="term" value="P:monoatomic ion transport"/>
    <property type="evidence" value="ECO:0007669"/>
    <property type="project" value="UniProtKB-KW"/>
</dbReference>
<feature type="transmembrane region" description="Helical" evidence="10">
    <location>
        <begin position="319"/>
        <end position="339"/>
    </location>
</feature>
<dbReference type="NCBIfam" id="TIGR00797">
    <property type="entry name" value="matE"/>
    <property type="match status" value="1"/>
</dbReference>
<dbReference type="CDD" id="cd13131">
    <property type="entry name" value="MATE_NorM_like"/>
    <property type="match status" value="1"/>
</dbReference>
<dbReference type="AlphaFoldDB" id="A0A2T5C0F2"/>
<sequence length="444" mass="48278">MALQSYIPFYKKTLKLAFPVILSQVGQITVALVDNMMVGHAGTTELAAASFSNSIFLIGVLLGMGIAMGLTPLVGKYYSQKNNDEVAALLKNGFVLHSFVAAALVVIMSIVALFLGRMGQPEEVVRLSYPYFMVLVASLVPMLLFYSLKQFLEGLGNTKVAMMITLSSNLVNLIFNYLLIFGKFGFPALGLLGAGIATFIARLFMPFLIIAFMRRHALFSSFIQAALQLRPDRAKIKQLLGIGMPIGIQIVIEVLTFSVGAVMMGWLGTEQLAAHQIAISMASFTYMISLGVGAASTILVSHEYGLHNYVQIRKMVSSALHLIVLFMFSMGILFILLRGQLPHLFTKDSSVIPIAATLLIIAAAFQVFDGIQVALLSVLRGMSDVRKPMILAFLSYSVIGLPVSYLMGFVFDFGAVGIWIGFLFGLAAAACSFAFRLRKLLFTA</sequence>
<feature type="transmembrane region" description="Helical" evidence="10">
    <location>
        <begin position="128"/>
        <end position="148"/>
    </location>
</feature>
<organism evidence="11 12">
    <name type="scientific">Mangrovibacterium marinum</name>
    <dbReference type="NCBI Taxonomy" id="1639118"/>
    <lineage>
        <taxon>Bacteria</taxon>
        <taxon>Pseudomonadati</taxon>
        <taxon>Bacteroidota</taxon>
        <taxon>Bacteroidia</taxon>
        <taxon>Marinilabiliales</taxon>
        <taxon>Prolixibacteraceae</taxon>
        <taxon>Mangrovibacterium</taxon>
    </lineage>
</organism>
<evidence type="ECO:0000256" key="8">
    <source>
        <dbReference type="ARBA" id="ARBA00023136"/>
    </source>
</evidence>